<evidence type="ECO:0000313" key="1">
    <source>
        <dbReference type="EMBL" id="OGZ69231.1"/>
    </source>
</evidence>
<evidence type="ECO:0000313" key="2">
    <source>
        <dbReference type="Proteomes" id="UP000178820"/>
    </source>
</evidence>
<dbReference type="AlphaFoldDB" id="A0A1G2I427"/>
<organism evidence="1 2">
    <name type="scientific">Candidatus Staskawiczbacteria bacterium RIFCSPHIGHO2_02_FULL_42_22</name>
    <dbReference type="NCBI Taxonomy" id="1802207"/>
    <lineage>
        <taxon>Bacteria</taxon>
        <taxon>Candidatus Staskawicziibacteriota</taxon>
    </lineage>
</organism>
<name>A0A1G2I427_9BACT</name>
<accession>A0A1G2I427</accession>
<dbReference type="EMBL" id="MHOT01000013">
    <property type="protein sequence ID" value="OGZ69231.1"/>
    <property type="molecule type" value="Genomic_DNA"/>
</dbReference>
<sequence>MGKPQPRKTDIVPSDNIEDLFYETLEIEEAEKLFVAVCYRGTRYSLQEWVEFTEDPDIKECIESCTVGEIIEIDPDGESEEGTVLIISFGKQQEACFHPSSIRKRSPDTIWV</sequence>
<reference evidence="1 2" key="1">
    <citation type="journal article" date="2016" name="Nat. Commun.">
        <title>Thousands of microbial genomes shed light on interconnected biogeochemical processes in an aquifer system.</title>
        <authorList>
            <person name="Anantharaman K."/>
            <person name="Brown C.T."/>
            <person name="Hug L.A."/>
            <person name="Sharon I."/>
            <person name="Castelle C.J."/>
            <person name="Probst A.J."/>
            <person name="Thomas B.C."/>
            <person name="Singh A."/>
            <person name="Wilkins M.J."/>
            <person name="Karaoz U."/>
            <person name="Brodie E.L."/>
            <person name="Williams K.H."/>
            <person name="Hubbard S.S."/>
            <person name="Banfield J.F."/>
        </authorList>
    </citation>
    <scope>NUCLEOTIDE SEQUENCE [LARGE SCALE GENOMIC DNA]</scope>
</reference>
<dbReference type="Proteomes" id="UP000178820">
    <property type="component" value="Unassembled WGS sequence"/>
</dbReference>
<proteinExistence type="predicted"/>
<protein>
    <submittedName>
        <fullName evidence="1">Uncharacterized protein</fullName>
    </submittedName>
</protein>
<gene>
    <name evidence="1" type="ORF">A3D44_00900</name>
</gene>
<comment type="caution">
    <text evidence="1">The sequence shown here is derived from an EMBL/GenBank/DDBJ whole genome shotgun (WGS) entry which is preliminary data.</text>
</comment>